<dbReference type="Proteomes" id="UP000235388">
    <property type="component" value="Unassembled WGS sequence"/>
</dbReference>
<proteinExistence type="inferred from homology"/>
<accession>A0A2N5SUG0</accession>
<comment type="caution">
    <text evidence="7">The sequence shown here is derived from an EMBL/GenBank/DDBJ whole genome shotgun (WGS) entry which is preliminary data.</text>
</comment>
<dbReference type="InterPro" id="IPR001461">
    <property type="entry name" value="Aspartic_peptidase_A1"/>
</dbReference>
<dbReference type="PRINTS" id="PR00792">
    <property type="entry name" value="PEPSIN"/>
</dbReference>
<reference evidence="7 8" key="1">
    <citation type="submission" date="2017-11" db="EMBL/GenBank/DDBJ databases">
        <title>De novo assembly and phasing of dikaryotic genomes from two isolates of Puccinia coronata f. sp. avenae, the causal agent of oat crown rust.</title>
        <authorList>
            <person name="Miller M.E."/>
            <person name="Zhang Y."/>
            <person name="Omidvar V."/>
            <person name="Sperschneider J."/>
            <person name="Schwessinger B."/>
            <person name="Raley C."/>
            <person name="Palmer J.M."/>
            <person name="Garnica D."/>
            <person name="Upadhyaya N."/>
            <person name="Rathjen J."/>
            <person name="Taylor J.M."/>
            <person name="Park R.F."/>
            <person name="Dodds P.N."/>
            <person name="Hirsch C.D."/>
            <person name="Kianian S.F."/>
            <person name="Figueroa M."/>
        </authorList>
    </citation>
    <scope>NUCLEOTIDE SEQUENCE [LARGE SCALE GENOMIC DNA]</scope>
    <source>
        <strain evidence="7">12NC29</strain>
    </source>
</reference>
<evidence type="ECO:0000256" key="5">
    <source>
        <dbReference type="SAM" id="SignalP"/>
    </source>
</evidence>
<feature type="domain" description="Peptidase A1" evidence="6">
    <location>
        <begin position="175"/>
        <end position="486"/>
    </location>
</feature>
<evidence type="ECO:0000313" key="8">
    <source>
        <dbReference type="Proteomes" id="UP000235388"/>
    </source>
</evidence>
<keyword evidence="8" id="KW-1185">Reference proteome</keyword>
<sequence>MMRSIHFSIFALVFSQLSIVISIPTNNLARKDFQTPSHSPTILQLSRRGSLTDETGVLDQKTLEAHLRYVLRKQVIGAMNYYKNTGNVLATFNMTPFELEDMYHSGSVPLISSNTTGATEKTDDAQPVDKKENPQQPISSLRAVNQPDTTATLSRASIRGTTIPLDNLGEKDLIWAAPIQVGNPPKKFLVSIDTGSSDFFLASSKCPTSQCAGKNIYTPQQSSDSQGTNKSYTVSFGDGSSVKADLMTDTVSIGGFTLPKIGVGVVTQLSPQFQSSTGDTSDGLMGFGFPSLSQSKTSPFFTALTKQNEQYGVMGSRFSRKSDSGSEITIGGVNPAGFKGAFTTLNVMAMKDQPPGFWDVSFDGAIVNGKTLKLSSSIATIDTGTSVIGVPQEDARAIYASIPGATSSSGGQFSFPCQSMPAVSMVFGGRKFDINPADMSIGKNKERRCVGGIIGLDKKGVWLVGQVFLKNVYTVYDQRNYTVSFADLS</sequence>
<dbReference type="InterPro" id="IPR021109">
    <property type="entry name" value="Peptidase_aspartic_dom_sf"/>
</dbReference>
<evidence type="ECO:0000256" key="1">
    <source>
        <dbReference type="ARBA" id="ARBA00007447"/>
    </source>
</evidence>
<feature type="disulfide bond" evidence="3">
    <location>
        <begin position="206"/>
        <end position="211"/>
    </location>
</feature>
<dbReference type="OrthoDB" id="15189at2759"/>
<dbReference type="InterPro" id="IPR034164">
    <property type="entry name" value="Pepsin-like_dom"/>
</dbReference>
<dbReference type="PANTHER" id="PTHR47966:SF6">
    <property type="entry name" value="PEPTIDASE A1 DOMAIN-CONTAINING PROTEIN"/>
    <property type="match status" value="1"/>
</dbReference>
<dbReference type="PROSITE" id="PS51767">
    <property type="entry name" value="PEPTIDASE_A1"/>
    <property type="match status" value="1"/>
</dbReference>
<dbReference type="EMBL" id="PGCJ01000861">
    <property type="protein sequence ID" value="PLW16852.1"/>
    <property type="molecule type" value="Genomic_DNA"/>
</dbReference>
<feature type="signal peptide" evidence="5">
    <location>
        <begin position="1"/>
        <end position="22"/>
    </location>
</feature>
<keyword evidence="5" id="KW-0732">Signal</keyword>
<evidence type="ECO:0000256" key="2">
    <source>
        <dbReference type="PIRSR" id="PIRSR601461-1"/>
    </source>
</evidence>
<dbReference type="AlphaFoldDB" id="A0A2N5SUG0"/>
<keyword evidence="3" id="KW-1015">Disulfide bond</keyword>
<dbReference type="CDD" id="cd05471">
    <property type="entry name" value="pepsin_like"/>
    <property type="match status" value="1"/>
</dbReference>
<dbReference type="STRING" id="200324.A0A2N5SUG0"/>
<feature type="compositionally biased region" description="Basic and acidic residues" evidence="4">
    <location>
        <begin position="120"/>
        <end position="133"/>
    </location>
</feature>
<organism evidence="7 8">
    <name type="scientific">Puccinia coronata f. sp. avenae</name>
    <dbReference type="NCBI Taxonomy" id="200324"/>
    <lineage>
        <taxon>Eukaryota</taxon>
        <taxon>Fungi</taxon>
        <taxon>Dikarya</taxon>
        <taxon>Basidiomycota</taxon>
        <taxon>Pucciniomycotina</taxon>
        <taxon>Pucciniomycetes</taxon>
        <taxon>Pucciniales</taxon>
        <taxon>Pucciniaceae</taxon>
        <taxon>Puccinia</taxon>
    </lineage>
</organism>
<comment type="similarity">
    <text evidence="1">Belongs to the peptidase A1 family.</text>
</comment>
<evidence type="ECO:0000256" key="4">
    <source>
        <dbReference type="SAM" id="MobiDB-lite"/>
    </source>
</evidence>
<dbReference type="InterPro" id="IPR033121">
    <property type="entry name" value="PEPTIDASE_A1"/>
</dbReference>
<name>A0A2N5SUG0_9BASI</name>
<feature type="active site" evidence="2">
    <location>
        <position position="193"/>
    </location>
</feature>
<feature type="region of interest" description="Disordered" evidence="4">
    <location>
        <begin position="110"/>
        <end position="138"/>
    </location>
</feature>
<feature type="compositionally biased region" description="Polar residues" evidence="4">
    <location>
        <begin position="110"/>
        <end position="119"/>
    </location>
</feature>
<dbReference type="GO" id="GO:0006508">
    <property type="term" value="P:proteolysis"/>
    <property type="evidence" value="ECO:0007669"/>
    <property type="project" value="InterPro"/>
</dbReference>
<evidence type="ECO:0000259" key="6">
    <source>
        <dbReference type="PROSITE" id="PS51767"/>
    </source>
</evidence>
<feature type="active site" evidence="2">
    <location>
        <position position="382"/>
    </location>
</feature>
<dbReference type="PANTHER" id="PTHR47966">
    <property type="entry name" value="BETA-SITE APP-CLEAVING ENZYME, ISOFORM A-RELATED"/>
    <property type="match status" value="1"/>
</dbReference>
<dbReference type="Gene3D" id="2.40.70.10">
    <property type="entry name" value="Acid Proteases"/>
    <property type="match status" value="2"/>
</dbReference>
<evidence type="ECO:0000256" key="3">
    <source>
        <dbReference type="PIRSR" id="PIRSR601461-2"/>
    </source>
</evidence>
<evidence type="ECO:0000313" key="7">
    <source>
        <dbReference type="EMBL" id="PLW16852.1"/>
    </source>
</evidence>
<dbReference type="Pfam" id="PF00026">
    <property type="entry name" value="Asp"/>
    <property type="match status" value="1"/>
</dbReference>
<feature type="chain" id="PRO_5014976181" description="Peptidase A1 domain-containing protein" evidence="5">
    <location>
        <begin position="23"/>
        <end position="489"/>
    </location>
</feature>
<dbReference type="GO" id="GO:0004190">
    <property type="term" value="F:aspartic-type endopeptidase activity"/>
    <property type="evidence" value="ECO:0007669"/>
    <property type="project" value="InterPro"/>
</dbReference>
<protein>
    <recommendedName>
        <fullName evidence="6">Peptidase A1 domain-containing protein</fullName>
    </recommendedName>
</protein>
<dbReference type="SUPFAM" id="SSF50630">
    <property type="entry name" value="Acid proteases"/>
    <property type="match status" value="1"/>
</dbReference>
<gene>
    <name evidence="7" type="ORF">PCANC_09453</name>
</gene>
<feature type="disulfide bond" evidence="3">
    <location>
        <begin position="417"/>
        <end position="449"/>
    </location>
</feature>